<protein>
    <submittedName>
        <fullName evidence="9">Radical SAM protein</fullName>
    </submittedName>
</protein>
<evidence type="ECO:0000313" key="9">
    <source>
        <dbReference type="EMBL" id="HIX49255.1"/>
    </source>
</evidence>
<comment type="cofactor">
    <cofactor evidence="1">
        <name>[4Fe-4S] cluster</name>
        <dbReference type="ChEBI" id="CHEBI:49883"/>
    </cofactor>
</comment>
<dbReference type="SMART" id="SM00729">
    <property type="entry name" value="Elp3"/>
    <property type="match status" value="1"/>
</dbReference>
<gene>
    <name evidence="9" type="ORF">H9981_09655</name>
</gene>
<keyword evidence="5" id="KW-0560">Oxidoreductase</keyword>
<evidence type="ECO:0000256" key="1">
    <source>
        <dbReference type="ARBA" id="ARBA00001966"/>
    </source>
</evidence>
<dbReference type="GO" id="GO:0032324">
    <property type="term" value="P:molybdopterin cofactor biosynthetic process"/>
    <property type="evidence" value="ECO:0007669"/>
    <property type="project" value="UniProtKB-ARBA"/>
</dbReference>
<reference evidence="9" key="1">
    <citation type="journal article" date="2021" name="PeerJ">
        <title>Extensive microbial diversity within the chicken gut microbiome revealed by metagenomics and culture.</title>
        <authorList>
            <person name="Gilroy R."/>
            <person name="Ravi A."/>
            <person name="Getino M."/>
            <person name="Pursley I."/>
            <person name="Horton D.L."/>
            <person name="Alikhan N.F."/>
            <person name="Baker D."/>
            <person name="Gharbi K."/>
            <person name="Hall N."/>
            <person name="Watson M."/>
            <person name="Adriaenssens E.M."/>
            <person name="Foster-Nyarko E."/>
            <person name="Jarju S."/>
            <person name="Secka A."/>
            <person name="Antonio M."/>
            <person name="Oren A."/>
            <person name="Chaudhuri R.R."/>
            <person name="La Ragione R."/>
            <person name="Hildebrand F."/>
            <person name="Pallen M.J."/>
        </authorList>
    </citation>
    <scope>NUCLEOTIDE SEQUENCE</scope>
    <source>
        <strain evidence="9">ChiSjej5B23-15282</strain>
    </source>
</reference>
<dbReference type="PANTHER" id="PTHR11228:SF7">
    <property type="entry name" value="PQQA PEPTIDE CYCLASE"/>
    <property type="match status" value="1"/>
</dbReference>
<dbReference type="InterPro" id="IPR000385">
    <property type="entry name" value="MoaA_NifB_PqqE_Fe-S-bd_CS"/>
</dbReference>
<feature type="domain" description="Radical SAM core" evidence="8">
    <location>
        <begin position="22"/>
        <end position="241"/>
    </location>
</feature>
<dbReference type="Gene3D" id="3.20.20.70">
    <property type="entry name" value="Aldolase class I"/>
    <property type="match status" value="1"/>
</dbReference>
<dbReference type="SUPFAM" id="SSF102114">
    <property type="entry name" value="Radical SAM enzymes"/>
    <property type="match status" value="1"/>
</dbReference>
<keyword evidence="4" id="KW-0479">Metal-binding</keyword>
<dbReference type="SFLD" id="SFLDG01386">
    <property type="entry name" value="main_SPASM_domain-containing"/>
    <property type="match status" value="1"/>
</dbReference>
<evidence type="ECO:0000313" key="10">
    <source>
        <dbReference type="Proteomes" id="UP000824243"/>
    </source>
</evidence>
<reference evidence="9" key="2">
    <citation type="submission" date="2021-04" db="EMBL/GenBank/DDBJ databases">
        <authorList>
            <person name="Gilroy R."/>
        </authorList>
    </citation>
    <scope>NUCLEOTIDE SEQUENCE</scope>
    <source>
        <strain evidence="9">ChiSjej5B23-15282</strain>
    </source>
</reference>
<dbReference type="InterPro" id="IPR007197">
    <property type="entry name" value="rSAM"/>
</dbReference>
<dbReference type="GO" id="GO:0016491">
    <property type="term" value="F:oxidoreductase activity"/>
    <property type="evidence" value="ECO:0007669"/>
    <property type="project" value="UniProtKB-KW"/>
</dbReference>
<dbReference type="EMBL" id="DXFA01000161">
    <property type="protein sequence ID" value="HIX49255.1"/>
    <property type="molecule type" value="Genomic_DNA"/>
</dbReference>
<evidence type="ECO:0000256" key="4">
    <source>
        <dbReference type="ARBA" id="ARBA00022723"/>
    </source>
</evidence>
<dbReference type="GO" id="GO:0051539">
    <property type="term" value="F:4 iron, 4 sulfur cluster binding"/>
    <property type="evidence" value="ECO:0007669"/>
    <property type="project" value="UniProtKB-KW"/>
</dbReference>
<keyword evidence="3" id="KW-0949">S-adenosyl-L-methionine</keyword>
<evidence type="ECO:0000259" key="8">
    <source>
        <dbReference type="PROSITE" id="PS51918"/>
    </source>
</evidence>
<evidence type="ECO:0000256" key="2">
    <source>
        <dbReference type="ARBA" id="ARBA00022485"/>
    </source>
</evidence>
<keyword evidence="6" id="KW-0408">Iron</keyword>
<dbReference type="CDD" id="cd01335">
    <property type="entry name" value="Radical_SAM"/>
    <property type="match status" value="1"/>
</dbReference>
<keyword evidence="7" id="KW-0411">Iron-sulfur</keyword>
<evidence type="ECO:0000256" key="5">
    <source>
        <dbReference type="ARBA" id="ARBA00023002"/>
    </source>
</evidence>
<comment type="caution">
    <text evidence="9">The sequence shown here is derived from an EMBL/GenBank/DDBJ whole genome shotgun (WGS) entry which is preliminary data.</text>
</comment>
<evidence type="ECO:0000256" key="6">
    <source>
        <dbReference type="ARBA" id="ARBA00023004"/>
    </source>
</evidence>
<dbReference type="InterPro" id="IPR006638">
    <property type="entry name" value="Elp3/MiaA/NifB-like_rSAM"/>
</dbReference>
<accession>A0A9D2ATF9</accession>
<dbReference type="InterPro" id="IPR017200">
    <property type="entry name" value="PqqE-like"/>
</dbReference>
<dbReference type="GO" id="GO:0046872">
    <property type="term" value="F:metal ion binding"/>
    <property type="evidence" value="ECO:0007669"/>
    <property type="project" value="UniProtKB-KW"/>
</dbReference>
<evidence type="ECO:0000256" key="3">
    <source>
        <dbReference type="ARBA" id="ARBA00022691"/>
    </source>
</evidence>
<dbReference type="PANTHER" id="PTHR11228">
    <property type="entry name" value="RADICAL SAM DOMAIN PROTEIN"/>
    <property type="match status" value="1"/>
</dbReference>
<dbReference type="AlphaFoldDB" id="A0A9D2ATF9"/>
<name>A0A9D2ATF9_9FIRM</name>
<dbReference type="PROSITE" id="PS01305">
    <property type="entry name" value="MOAA_NIFB_PQQE"/>
    <property type="match status" value="1"/>
</dbReference>
<dbReference type="Proteomes" id="UP000824243">
    <property type="component" value="Unassembled WGS sequence"/>
</dbReference>
<dbReference type="InterPro" id="IPR058240">
    <property type="entry name" value="rSAM_sf"/>
</dbReference>
<sequence>MKYMEQGEFPVSRYLTAKAAAQKIPVTGTFELTSRCNFNCKMCYIHGMEDMDSLRKGELSVKEWLSIAEEAKKGGLLFLLLTGGEAMIRDDFMELYEALAQMGFRLVINTNGSLVTDEILDLFRRYPPGRVNVSMYGASEETYGRLCGVRRRDRVAKAIQDLKALGISVRTTMTITPYNCEDMQAVYEFSRREGTLLEMTSYMFPPVRRDEGMQGENAARFSAEEAGRYMVEKECIALTPEQRHERAVKVTEHVKRMEEILSDPQREEPECGKGIICQAGRSSFWITWDGRMKICGLTSEPEADVRELGFAAAWEATHRAASQIRLPVECSSCARAELCRACAAMCQTETGHYDHRPQYVCDLSASMLEIYRREAERGSEV</sequence>
<dbReference type="Pfam" id="PF04055">
    <property type="entry name" value="Radical_SAM"/>
    <property type="match status" value="1"/>
</dbReference>
<dbReference type="PIRSF" id="PIRSF037420">
    <property type="entry name" value="PQQ_syn_pqqE"/>
    <property type="match status" value="1"/>
</dbReference>
<organism evidence="9 10">
    <name type="scientific">Candidatus Mediterraneibacter caccavium</name>
    <dbReference type="NCBI Taxonomy" id="2838661"/>
    <lineage>
        <taxon>Bacteria</taxon>
        <taxon>Bacillati</taxon>
        <taxon>Bacillota</taxon>
        <taxon>Clostridia</taxon>
        <taxon>Lachnospirales</taxon>
        <taxon>Lachnospiraceae</taxon>
        <taxon>Mediterraneibacter</taxon>
    </lineage>
</organism>
<dbReference type="InterPro" id="IPR050377">
    <property type="entry name" value="Radical_SAM_PqqE_MftC-like"/>
</dbReference>
<proteinExistence type="predicted"/>
<dbReference type="PROSITE" id="PS51918">
    <property type="entry name" value="RADICAL_SAM"/>
    <property type="match status" value="1"/>
</dbReference>
<dbReference type="InterPro" id="IPR013785">
    <property type="entry name" value="Aldolase_TIM"/>
</dbReference>
<evidence type="ECO:0000256" key="7">
    <source>
        <dbReference type="ARBA" id="ARBA00023014"/>
    </source>
</evidence>
<dbReference type="SFLD" id="SFLDG01067">
    <property type="entry name" value="SPASM/twitch_domain_containing"/>
    <property type="match status" value="1"/>
</dbReference>
<keyword evidence="2" id="KW-0004">4Fe-4S</keyword>
<dbReference type="SFLD" id="SFLDS00029">
    <property type="entry name" value="Radical_SAM"/>
    <property type="match status" value="1"/>
</dbReference>